<evidence type="ECO:0000313" key="2">
    <source>
        <dbReference type="EMBL" id="RED75653.1"/>
    </source>
</evidence>
<name>A0A3D9JNJ5_9BACL</name>
<protein>
    <submittedName>
        <fullName evidence="2">Uncharacterized protein</fullName>
    </submittedName>
</protein>
<dbReference type="AlphaFoldDB" id="A0A3D9JNJ5"/>
<feature type="transmembrane region" description="Helical" evidence="1">
    <location>
        <begin position="12"/>
        <end position="31"/>
    </location>
</feature>
<keyword evidence="1" id="KW-0472">Membrane</keyword>
<dbReference type="EMBL" id="QRDZ01000014">
    <property type="protein sequence ID" value="RED75653.1"/>
    <property type="molecule type" value="Genomic_DNA"/>
</dbReference>
<feature type="transmembrane region" description="Helical" evidence="1">
    <location>
        <begin position="128"/>
        <end position="146"/>
    </location>
</feature>
<feature type="transmembrane region" description="Helical" evidence="1">
    <location>
        <begin position="66"/>
        <end position="87"/>
    </location>
</feature>
<reference evidence="2 3" key="1">
    <citation type="submission" date="2018-07" db="EMBL/GenBank/DDBJ databases">
        <title>Genomic Encyclopedia of Type Strains, Phase III (KMG-III): the genomes of soil and plant-associated and newly described type strains.</title>
        <authorList>
            <person name="Whitman W."/>
        </authorList>
    </citation>
    <scope>NUCLEOTIDE SEQUENCE [LARGE SCALE GENOMIC DNA]</scope>
    <source>
        <strain evidence="2 3">CECT 7287</strain>
    </source>
</reference>
<comment type="caution">
    <text evidence="2">The sequence shown here is derived from an EMBL/GenBank/DDBJ whole genome shotgun (WGS) entry which is preliminary data.</text>
</comment>
<gene>
    <name evidence="2" type="ORF">DFP98_1148</name>
</gene>
<accession>A0A3D9JNJ5</accession>
<feature type="transmembrane region" description="Helical" evidence="1">
    <location>
        <begin position="152"/>
        <end position="169"/>
    </location>
</feature>
<evidence type="ECO:0000256" key="1">
    <source>
        <dbReference type="SAM" id="Phobius"/>
    </source>
</evidence>
<organism evidence="2 3">
    <name type="scientific">Cohnella phaseoli</name>
    <dbReference type="NCBI Taxonomy" id="456490"/>
    <lineage>
        <taxon>Bacteria</taxon>
        <taxon>Bacillati</taxon>
        <taxon>Bacillota</taxon>
        <taxon>Bacilli</taxon>
        <taxon>Bacillales</taxon>
        <taxon>Paenibacillaceae</taxon>
        <taxon>Cohnella</taxon>
    </lineage>
</organism>
<proteinExistence type="predicted"/>
<feature type="transmembrane region" description="Helical" evidence="1">
    <location>
        <begin position="37"/>
        <end position="59"/>
    </location>
</feature>
<sequence length="176" mass="19065">MEVKQITRILGAVALLGGIARICMAPSAYIWGSNSMQELICGFVACVLMGIGIIGVYLYQAPRSGMLGLVSVLLLSVSSSLTVALVWNNMLGLLPEDHSYISTLMPINSVLALIGQIVFGITAIRARVYPIWSLILFIVYPGIYFIPAVSDLGSVAWGLCYVVFAYYILQGRARRA</sequence>
<keyword evidence="1" id="KW-0812">Transmembrane</keyword>
<dbReference type="RefSeq" id="WP_116061973.1">
    <property type="nucleotide sequence ID" value="NZ_QRDZ01000014.1"/>
</dbReference>
<keyword evidence="1" id="KW-1133">Transmembrane helix</keyword>
<keyword evidence="3" id="KW-1185">Reference proteome</keyword>
<feature type="transmembrane region" description="Helical" evidence="1">
    <location>
        <begin position="99"/>
        <end position="121"/>
    </location>
</feature>
<dbReference type="Proteomes" id="UP000256977">
    <property type="component" value="Unassembled WGS sequence"/>
</dbReference>
<dbReference type="OrthoDB" id="2841505at2"/>
<evidence type="ECO:0000313" key="3">
    <source>
        <dbReference type="Proteomes" id="UP000256977"/>
    </source>
</evidence>